<organism evidence="9 10">
    <name type="scientific">Dovyalis caffra</name>
    <dbReference type="NCBI Taxonomy" id="77055"/>
    <lineage>
        <taxon>Eukaryota</taxon>
        <taxon>Viridiplantae</taxon>
        <taxon>Streptophyta</taxon>
        <taxon>Embryophyta</taxon>
        <taxon>Tracheophyta</taxon>
        <taxon>Spermatophyta</taxon>
        <taxon>Magnoliopsida</taxon>
        <taxon>eudicotyledons</taxon>
        <taxon>Gunneridae</taxon>
        <taxon>Pentapetalae</taxon>
        <taxon>rosids</taxon>
        <taxon>fabids</taxon>
        <taxon>Malpighiales</taxon>
        <taxon>Salicaceae</taxon>
        <taxon>Flacourtieae</taxon>
        <taxon>Dovyalis</taxon>
    </lineage>
</organism>
<evidence type="ECO:0000256" key="5">
    <source>
        <dbReference type="ARBA" id="ARBA00022989"/>
    </source>
</evidence>
<dbReference type="Pfam" id="PF13839">
    <property type="entry name" value="PC-Esterase"/>
    <property type="match status" value="1"/>
</dbReference>
<evidence type="ECO:0000259" key="8">
    <source>
        <dbReference type="Pfam" id="PF14416"/>
    </source>
</evidence>
<name>A0AAV1SXI3_9ROSI</name>
<sequence>MLYSPKTSNLPKNVELHQQLLIPLQNEEENCELFSGHWVPDPRGSQYTNVSCSSIPESKNCLMQGRQDTEFLQWRWKPDGCELPRFDPRTFFHIVRGKTMAFIGDSVARNHVESLLCLLSSEEMPLGIYKDTEDRNRKWYFARSNFTLMVIWTRFLVVDEERVINGSGTGVFDLHLDKIDKNWADKLPETDYAILSAAHWFFRKNYFYDKGKMIGCTFCGEPGIESFEIDSALQRVIKIVLNYINNCKECNNILTVLRTFSPAHFENGSWDTGGSCNRTHPFNEKEINLASLEWKLRNIQVEEIKRARQEAKRTKKFEVLDVTKAMLMRPDGHPNSYWGNKWMKGYNDCVHWCMPGPIDAWNDFLIALLRRHAYTDFTKS</sequence>
<evidence type="ECO:0000256" key="6">
    <source>
        <dbReference type="ARBA" id="ARBA00023136"/>
    </source>
</evidence>
<keyword evidence="3" id="KW-0812">Transmembrane</keyword>
<evidence type="ECO:0000256" key="1">
    <source>
        <dbReference type="ARBA" id="ARBA00004167"/>
    </source>
</evidence>
<comment type="caution">
    <text evidence="9">The sequence shown here is derived from an EMBL/GenBank/DDBJ whole genome shotgun (WGS) entry which is preliminary data.</text>
</comment>
<dbReference type="GO" id="GO:0016413">
    <property type="term" value="F:O-acetyltransferase activity"/>
    <property type="evidence" value="ECO:0007669"/>
    <property type="project" value="InterPro"/>
</dbReference>
<dbReference type="InterPro" id="IPR029962">
    <property type="entry name" value="TBL"/>
</dbReference>
<evidence type="ECO:0000313" key="9">
    <source>
        <dbReference type="EMBL" id="CAK7357588.1"/>
    </source>
</evidence>
<dbReference type="GO" id="GO:0005794">
    <property type="term" value="C:Golgi apparatus"/>
    <property type="evidence" value="ECO:0007669"/>
    <property type="project" value="TreeGrafter"/>
</dbReference>
<dbReference type="InterPro" id="IPR026057">
    <property type="entry name" value="TBL_C"/>
</dbReference>
<feature type="domain" description="Trichome birefringence-like N-terminal" evidence="8">
    <location>
        <begin position="29"/>
        <end position="82"/>
    </location>
</feature>
<keyword evidence="4" id="KW-0735">Signal-anchor</keyword>
<keyword evidence="10" id="KW-1185">Reference proteome</keyword>
<evidence type="ECO:0000256" key="2">
    <source>
        <dbReference type="ARBA" id="ARBA00007727"/>
    </source>
</evidence>
<evidence type="ECO:0000313" key="10">
    <source>
        <dbReference type="Proteomes" id="UP001314170"/>
    </source>
</evidence>
<evidence type="ECO:0000256" key="3">
    <source>
        <dbReference type="ARBA" id="ARBA00022692"/>
    </source>
</evidence>
<dbReference type="PANTHER" id="PTHR32285">
    <property type="entry name" value="PROTEIN TRICHOME BIREFRINGENCE-LIKE 9-RELATED"/>
    <property type="match status" value="1"/>
</dbReference>
<feature type="domain" description="Trichome birefringence-like C-terminal" evidence="7">
    <location>
        <begin position="83"/>
        <end position="367"/>
    </location>
</feature>
<dbReference type="AlphaFoldDB" id="A0AAV1SXI3"/>
<gene>
    <name evidence="9" type="ORF">DCAF_LOCUS27878</name>
</gene>
<keyword evidence="6" id="KW-0472">Membrane</keyword>
<keyword evidence="5" id="KW-1133">Transmembrane helix</keyword>
<dbReference type="InterPro" id="IPR025846">
    <property type="entry name" value="TBL_N"/>
</dbReference>
<dbReference type="Proteomes" id="UP001314170">
    <property type="component" value="Unassembled WGS sequence"/>
</dbReference>
<dbReference type="GO" id="GO:0016020">
    <property type="term" value="C:membrane"/>
    <property type="evidence" value="ECO:0007669"/>
    <property type="project" value="UniProtKB-SubCell"/>
</dbReference>
<accession>A0AAV1SXI3</accession>
<protein>
    <recommendedName>
        <fullName evidence="11">Trichome birefringence-like N-terminal domain-containing protein</fullName>
    </recommendedName>
</protein>
<evidence type="ECO:0000259" key="7">
    <source>
        <dbReference type="Pfam" id="PF13839"/>
    </source>
</evidence>
<evidence type="ECO:0008006" key="11">
    <source>
        <dbReference type="Google" id="ProtNLM"/>
    </source>
</evidence>
<dbReference type="PANTHER" id="PTHR32285:SF246">
    <property type="entry name" value="XYLOGLUCAN O-ACETYLTRANSFERASE 3"/>
    <property type="match status" value="1"/>
</dbReference>
<dbReference type="EMBL" id="CAWUPB010001199">
    <property type="protein sequence ID" value="CAK7357588.1"/>
    <property type="molecule type" value="Genomic_DNA"/>
</dbReference>
<proteinExistence type="inferred from homology"/>
<dbReference type="Pfam" id="PF14416">
    <property type="entry name" value="PMR5N"/>
    <property type="match status" value="1"/>
</dbReference>
<reference evidence="9 10" key="1">
    <citation type="submission" date="2024-01" db="EMBL/GenBank/DDBJ databases">
        <authorList>
            <person name="Waweru B."/>
        </authorList>
    </citation>
    <scope>NUCLEOTIDE SEQUENCE [LARGE SCALE GENOMIC DNA]</scope>
</reference>
<comment type="similarity">
    <text evidence="2">Belongs to the PC-esterase family. TBL subfamily.</text>
</comment>
<comment type="subcellular location">
    <subcellularLocation>
        <location evidence="1">Membrane</location>
        <topology evidence="1">Single-pass membrane protein</topology>
    </subcellularLocation>
</comment>
<evidence type="ECO:0000256" key="4">
    <source>
        <dbReference type="ARBA" id="ARBA00022968"/>
    </source>
</evidence>